<dbReference type="RefSeq" id="WP_377137443.1">
    <property type="nucleotide sequence ID" value="NZ_JBHTIA010000003.1"/>
</dbReference>
<protein>
    <recommendedName>
        <fullName evidence="4">DUF3108 domain-containing protein</fullName>
    </recommendedName>
</protein>
<name>A0ABW2ZBI0_9SPHI</name>
<dbReference type="EMBL" id="JBHTIA010000003">
    <property type="protein sequence ID" value="MFD0763398.1"/>
    <property type="molecule type" value="Genomic_DNA"/>
</dbReference>
<keyword evidence="3" id="KW-1185">Reference proteome</keyword>
<comment type="caution">
    <text evidence="2">The sequence shown here is derived from an EMBL/GenBank/DDBJ whole genome shotgun (WGS) entry which is preliminary data.</text>
</comment>
<gene>
    <name evidence="2" type="ORF">ACFQZI_00945</name>
</gene>
<keyword evidence="1" id="KW-0732">Signal</keyword>
<proteinExistence type="predicted"/>
<accession>A0ABW2ZBI0</accession>
<evidence type="ECO:0000313" key="3">
    <source>
        <dbReference type="Proteomes" id="UP001597073"/>
    </source>
</evidence>
<organism evidence="2 3">
    <name type="scientific">Mucilaginibacter lutimaris</name>
    <dbReference type="NCBI Taxonomy" id="931629"/>
    <lineage>
        <taxon>Bacteria</taxon>
        <taxon>Pseudomonadati</taxon>
        <taxon>Bacteroidota</taxon>
        <taxon>Sphingobacteriia</taxon>
        <taxon>Sphingobacteriales</taxon>
        <taxon>Sphingobacteriaceae</taxon>
        <taxon>Mucilaginibacter</taxon>
    </lineage>
</organism>
<evidence type="ECO:0000313" key="2">
    <source>
        <dbReference type="EMBL" id="MFD0763398.1"/>
    </source>
</evidence>
<dbReference type="Proteomes" id="UP001597073">
    <property type="component" value="Unassembled WGS sequence"/>
</dbReference>
<sequence length="230" mass="25953">MKKNLLLSLLVAASLSAGAQTLEKKARINDDAEAVYHVNRETRSKDGIFAVQNPKTETLWAQGNYKNDERTGNWNFFNKDFQLAMRYNYDQKKVAFINKDELTNVTVKILSNDNEVKNNATAPLPICSMDYYLMTLANSLKSIEDDGKGVNTELVAHVGADGKATYTVSFLINGKKTNEQKLNVLGDKFAIDWVPSMYHNKPIDSEFIVYANITGSQPEFDQTKRLRLDN</sequence>
<feature type="signal peptide" evidence="1">
    <location>
        <begin position="1"/>
        <end position="19"/>
    </location>
</feature>
<evidence type="ECO:0000256" key="1">
    <source>
        <dbReference type="SAM" id="SignalP"/>
    </source>
</evidence>
<reference evidence="3" key="1">
    <citation type="journal article" date="2019" name="Int. J. Syst. Evol. Microbiol.">
        <title>The Global Catalogue of Microorganisms (GCM) 10K type strain sequencing project: providing services to taxonomists for standard genome sequencing and annotation.</title>
        <authorList>
            <consortium name="The Broad Institute Genomics Platform"/>
            <consortium name="The Broad Institute Genome Sequencing Center for Infectious Disease"/>
            <person name="Wu L."/>
            <person name="Ma J."/>
        </authorList>
    </citation>
    <scope>NUCLEOTIDE SEQUENCE [LARGE SCALE GENOMIC DNA]</scope>
    <source>
        <strain evidence="3">CCUG 60742</strain>
    </source>
</reference>
<evidence type="ECO:0008006" key="4">
    <source>
        <dbReference type="Google" id="ProtNLM"/>
    </source>
</evidence>
<feature type="chain" id="PRO_5045575460" description="DUF3108 domain-containing protein" evidence="1">
    <location>
        <begin position="20"/>
        <end position="230"/>
    </location>
</feature>